<evidence type="ECO:0000313" key="2">
    <source>
        <dbReference type="Proteomes" id="UP000568664"/>
    </source>
</evidence>
<dbReference type="AlphaFoldDB" id="A0A7Y0LE92"/>
<evidence type="ECO:0000313" key="1">
    <source>
        <dbReference type="EMBL" id="NMP32562.1"/>
    </source>
</evidence>
<reference evidence="1 2" key="1">
    <citation type="submission" date="2020-04" db="EMBL/GenBank/DDBJ databases">
        <title>Thalassotalea sp. M1531, isolated from the surface of marine red alga.</title>
        <authorList>
            <person name="Pang L."/>
            <person name="Lu D.-C."/>
        </authorList>
    </citation>
    <scope>NUCLEOTIDE SEQUENCE [LARGE SCALE GENOMIC DNA]</scope>
    <source>
        <strain evidence="1 2">M1531</strain>
    </source>
</reference>
<dbReference type="EMBL" id="JABBXH010000004">
    <property type="protein sequence ID" value="NMP32562.1"/>
    <property type="molecule type" value="Genomic_DNA"/>
</dbReference>
<gene>
    <name evidence="1" type="ORF">HII17_13430</name>
</gene>
<dbReference type="RefSeq" id="WP_169075886.1">
    <property type="nucleotide sequence ID" value="NZ_JABBXH010000004.1"/>
</dbReference>
<organism evidence="1 2">
    <name type="scientific">Thalassotalea algicola</name>
    <dbReference type="NCBI Taxonomy" id="2716224"/>
    <lineage>
        <taxon>Bacteria</taxon>
        <taxon>Pseudomonadati</taxon>
        <taxon>Pseudomonadota</taxon>
        <taxon>Gammaproteobacteria</taxon>
        <taxon>Alteromonadales</taxon>
        <taxon>Colwelliaceae</taxon>
        <taxon>Thalassotalea</taxon>
    </lineage>
</organism>
<comment type="caution">
    <text evidence="1">The sequence shown here is derived from an EMBL/GenBank/DDBJ whole genome shotgun (WGS) entry which is preliminary data.</text>
</comment>
<sequence>MYQDKIKQEAKEAISIENVRARHSNIFERSDLLPMSFEPDEDVCDATHIARDILIKRSDKQIIELSKAVTSMLRIGENLLQSLSMKLLDTSSTRKSVVLSEGRSLYLLLDYFDLNELQIKSIQWGELFATLTLMQSAEILHAPSEIDNYEEPLKAYFKQTVQSNIAQLKEEVIDSVARAECLFDKNNNNAKLGSAGGNAKAKHMEPLKVEVIKRYLKNYTEFSARKAGMIIEAELETEKSELLLLSEAEEKNHQFSKWIGDFKNGKWKMPI</sequence>
<protein>
    <submittedName>
        <fullName evidence="1">Uncharacterized protein</fullName>
    </submittedName>
</protein>
<accession>A0A7Y0LE92</accession>
<dbReference type="Proteomes" id="UP000568664">
    <property type="component" value="Unassembled WGS sequence"/>
</dbReference>
<keyword evidence="2" id="KW-1185">Reference proteome</keyword>
<proteinExistence type="predicted"/>
<name>A0A7Y0LE92_9GAMM</name>